<dbReference type="AlphaFoldDB" id="A0A9W9JTK6"/>
<reference evidence="1" key="2">
    <citation type="journal article" date="2023" name="IMA Fungus">
        <title>Comparative genomic study of the Penicillium genus elucidates a diverse pangenome and 15 lateral gene transfer events.</title>
        <authorList>
            <person name="Petersen C."/>
            <person name="Sorensen T."/>
            <person name="Nielsen M.R."/>
            <person name="Sondergaard T.E."/>
            <person name="Sorensen J.L."/>
            <person name="Fitzpatrick D.A."/>
            <person name="Frisvad J.C."/>
            <person name="Nielsen K.L."/>
        </authorList>
    </citation>
    <scope>NUCLEOTIDE SEQUENCE</scope>
    <source>
        <strain evidence="1">IBT 34128</strain>
    </source>
</reference>
<name>A0A9W9JTK6_9EURO</name>
<dbReference type="Proteomes" id="UP001141434">
    <property type="component" value="Unassembled WGS sequence"/>
</dbReference>
<accession>A0A9W9JTK6</accession>
<reference evidence="1" key="1">
    <citation type="submission" date="2022-11" db="EMBL/GenBank/DDBJ databases">
        <authorList>
            <person name="Petersen C."/>
        </authorList>
    </citation>
    <scope>NUCLEOTIDE SEQUENCE</scope>
    <source>
        <strain evidence="1">IBT 34128</strain>
    </source>
</reference>
<dbReference type="RefSeq" id="XP_056506645.1">
    <property type="nucleotide sequence ID" value="XM_056660147.1"/>
</dbReference>
<evidence type="ECO:0000313" key="2">
    <source>
        <dbReference type="Proteomes" id="UP001141434"/>
    </source>
</evidence>
<protein>
    <submittedName>
        <fullName evidence="1">Phosphotransferase enzyme family protein</fullName>
    </submittedName>
</protein>
<comment type="caution">
    <text evidence="1">The sequence shown here is derived from an EMBL/GenBank/DDBJ whole genome shotgun (WGS) entry which is preliminary data.</text>
</comment>
<sequence>MEDQPTLDQVQIFPEASFFQEERASALPPPSEIRTITKQSGIMSTPPIPVVHRPVMIPSLGSMVKWGGNVTRTEVGTQILARKQLLGRVPIPEVYRYERQGGTPLIGSIARRGGCWLNPVYFGGAVQEWHSRYWPMILDPVDDEEYYNPWLWFVLSKGILI</sequence>
<evidence type="ECO:0000313" key="1">
    <source>
        <dbReference type="EMBL" id="KAJ5081358.1"/>
    </source>
</evidence>
<dbReference type="OrthoDB" id="5404599at2759"/>
<keyword evidence="2" id="KW-1185">Reference proteome</keyword>
<proteinExistence type="predicted"/>
<gene>
    <name evidence="1" type="ORF">NUU61_009622</name>
</gene>
<dbReference type="GeneID" id="81399316"/>
<dbReference type="EMBL" id="JAPMSZ010000012">
    <property type="protein sequence ID" value="KAJ5081358.1"/>
    <property type="molecule type" value="Genomic_DNA"/>
</dbReference>
<organism evidence="1 2">
    <name type="scientific">Penicillium alfredii</name>
    <dbReference type="NCBI Taxonomy" id="1506179"/>
    <lineage>
        <taxon>Eukaryota</taxon>
        <taxon>Fungi</taxon>
        <taxon>Dikarya</taxon>
        <taxon>Ascomycota</taxon>
        <taxon>Pezizomycotina</taxon>
        <taxon>Eurotiomycetes</taxon>
        <taxon>Eurotiomycetidae</taxon>
        <taxon>Eurotiales</taxon>
        <taxon>Aspergillaceae</taxon>
        <taxon>Penicillium</taxon>
    </lineage>
</organism>